<accession>A0AAP0JHC9</accession>
<comment type="caution">
    <text evidence="1">The sequence shown here is derived from an EMBL/GenBank/DDBJ whole genome shotgun (WGS) entry which is preliminary data.</text>
</comment>
<dbReference type="EMBL" id="JBBNAG010000005">
    <property type="protein sequence ID" value="KAK9132932.1"/>
    <property type="molecule type" value="Genomic_DNA"/>
</dbReference>
<protein>
    <submittedName>
        <fullName evidence="1">Uncharacterized protein</fullName>
    </submittedName>
</protein>
<evidence type="ECO:0000313" key="1">
    <source>
        <dbReference type="EMBL" id="KAK9132932.1"/>
    </source>
</evidence>
<dbReference type="AlphaFoldDB" id="A0AAP0JHC9"/>
<evidence type="ECO:0000313" key="2">
    <source>
        <dbReference type="Proteomes" id="UP001419268"/>
    </source>
</evidence>
<name>A0AAP0JHC9_9MAGN</name>
<gene>
    <name evidence="1" type="ORF">Scep_012460</name>
</gene>
<dbReference type="Proteomes" id="UP001419268">
    <property type="component" value="Unassembled WGS sequence"/>
</dbReference>
<keyword evidence="2" id="KW-1185">Reference proteome</keyword>
<organism evidence="1 2">
    <name type="scientific">Stephania cephalantha</name>
    <dbReference type="NCBI Taxonomy" id="152367"/>
    <lineage>
        <taxon>Eukaryota</taxon>
        <taxon>Viridiplantae</taxon>
        <taxon>Streptophyta</taxon>
        <taxon>Embryophyta</taxon>
        <taxon>Tracheophyta</taxon>
        <taxon>Spermatophyta</taxon>
        <taxon>Magnoliopsida</taxon>
        <taxon>Ranunculales</taxon>
        <taxon>Menispermaceae</taxon>
        <taxon>Menispermoideae</taxon>
        <taxon>Cissampelideae</taxon>
        <taxon>Stephania</taxon>
    </lineage>
</organism>
<reference evidence="1 2" key="1">
    <citation type="submission" date="2024-01" db="EMBL/GenBank/DDBJ databases">
        <title>Genome assemblies of Stephania.</title>
        <authorList>
            <person name="Yang L."/>
        </authorList>
    </citation>
    <scope>NUCLEOTIDE SEQUENCE [LARGE SCALE GENOMIC DNA]</scope>
    <source>
        <strain evidence="1">JXDWG</strain>
        <tissue evidence="1">Leaf</tissue>
    </source>
</reference>
<proteinExistence type="predicted"/>
<sequence>MKRVASSVVLPKLTFFTKRRTKEREIVVSFVDLSHLPPCETTSYGIVYCSVTSSSHEMISYDVVVKRQVVVSYVVHHNLLSAKRLAVVSLVVPPLLTCKIDEIVPSKIPKEEEFGIDVLWAVRSTK</sequence>